<keyword evidence="2" id="KW-0812">Transmembrane</keyword>
<comment type="caution">
    <text evidence="3">The sequence shown here is derived from an EMBL/GenBank/DDBJ whole genome shotgun (WGS) entry which is preliminary data.</text>
</comment>
<dbReference type="Proteomes" id="UP001447188">
    <property type="component" value="Unassembled WGS sequence"/>
</dbReference>
<proteinExistence type="predicted"/>
<feature type="compositionally biased region" description="Polar residues" evidence="1">
    <location>
        <begin position="1"/>
        <end position="10"/>
    </location>
</feature>
<dbReference type="PANTHER" id="PTHR35041:SF6">
    <property type="entry name" value="FORMYLMETHIONINE DEFORMYLASE-LIKE PROTEIN-RELATED"/>
    <property type="match status" value="1"/>
</dbReference>
<dbReference type="EMBL" id="JBBBZM010000168">
    <property type="protein sequence ID" value="KAL0632443.1"/>
    <property type="molecule type" value="Genomic_DNA"/>
</dbReference>
<protein>
    <submittedName>
        <fullName evidence="3">Uncharacterized protein</fullName>
    </submittedName>
</protein>
<feature type="region of interest" description="Disordered" evidence="1">
    <location>
        <begin position="1"/>
        <end position="26"/>
    </location>
</feature>
<evidence type="ECO:0000256" key="2">
    <source>
        <dbReference type="SAM" id="Phobius"/>
    </source>
</evidence>
<sequence length="643" mass="71005">MSNTGYSPISPTALRSPDSGLHRRRPLTPKALDTTYVIPSTDPPPPALNHTAIVDPSAPANTKRKSPRTWFASSTHLRPCPDSNLVKWGIHWYTPVGTILMFFLGVGSAITHHLYYTMLHDTPAGTAYRQRWVIQIGTGLAFLSRASLVSVVEVARTQWLWLTLRKRFITLDGIDAMFGVTSDPTYFLNLAMLRGAKLTTLMAALIWIFSLTAILTPGSISVRSVPETTLLSCTVRTLRFPFDTHSTAQPLWWEGKNITNVGVARWNVVELAFPAIVARVMKISAYTDLIQLPQNVGQRIGDTNTTLLEQRLNDTAVGVDCAGNCTYTISFLGPAINCTDRSAANWARINSTATRWLDGAPYRAVKLAGSYELRIGWLPGKTESQPNPNPRVVECRNIVARYTVLQEIQNYRFREPVIESVKTVQASIPDELMVAPNTMYLANGALYLQLRNIFIGNISESELYSTTLMTSPRDIPYNLDERMETMAQKMIVSLLSIDYSGTDPSRPLLHEAALQNVQCRTIGVVSLYKYTAWTLITVYTVSVAIALLMGVIGFVALGRNGMASATSFSSILQTTRNPTLDRYLEGTCLGAGPMPRGLRMLKLRFGEVVVQGSGRTIGEEWVGHLAFGVKGEVFDIDKGGKYS</sequence>
<organism evidence="3 4">
    <name type="scientific">Discina gigas</name>
    <dbReference type="NCBI Taxonomy" id="1032678"/>
    <lineage>
        <taxon>Eukaryota</taxon>
        <taxon>Fungi</taxon>
        <taxon>Dikarya</taxon>
        <taxon>Ascomycota</taxon>
        <taxon>Pezizomycotina</taxon>
        <taxon>Pezizomycetes</taxon>
        <taxon>Pezizales</taxon>
        <taxon>Discinaceae</taxon>
        <taxon>Discina</taxon>
    </lineage>
</organism>
<name>A0ABR3G909_9PEZI</name>
<keyword evidence="2" id="KW-1133">Transmembrane helix</keyword>
<gene>
    <name evidence="3" type="ORF">Q9L58_008661</name>
</gene>
<keyword evidence="4" id="KW-1185">Reference proteome</keyword>
<evidence type="ECO:0000313" key="3">
    <source>
        <dbReference type="EMBL" id="KAL0632443.1"/>
    </source>
</evidence>
<keyword evidence="2" id="KW-0472">Membrane</keyword>
<evidence type="ECO:0000313" key="4">
    <source>
        <dbReference type="Proteomes" id="UP001447188"/>
    </source>
</evidence>
<reference evidence="3 4" key="1">
    <citation type="submission" date="2024-02" db="EMBL/GenBank/DDBJ databases">
        <title>Discinaceae phylogenomics.</title>
        <authorList>
            <person name="Dirks A.C."/>
            <person name="James T.Y."/>
        </authorList>
    </citation>
    <scope>NUCLEOTIDE SEQUENCE [LARGE SCALE GENOMIC DNA]</scope>
    <source>
        <strain evidence="3 4">ACD0624</strain>
    </source>
</reference>
<feature type="transmembrane region" description="Helical" evidence="2">
    <location>
        <begin position="530"/>
        <end position="557"/>
    </location>
</feature>
<feature type="transmembrane region" description="Helical" evidence="2">
    <location>
        <begin position="198"/>
        <end position="220"/>
    </location>
</feature>
<accession>A0ABR3G909</accession>
<feature type="transmembrane region" description="Helical" evidence="2">
    <location>
        <begin position="92"/>
        <end position="112"/>
    </location>
</feature>
<evidence type="ECO:0000256" key="1">
    <source>
        <dbReference type="SAM" id="MobiDB-lite"/>
    </source>
</evidence>
<dbReference type="PANTHER" id="PTHR35041">
    <property type="entry name" value="MEDIATOR OF RNA POLYMERASE II TRANSCRIPTION SUBUNIT 1"/>
    <property type="match status" value="1"/>
</dbReference>